<evidence type="ECO:0000313" key="2">
    <source>
        <dbReference type="EMBL" id="SFL00264.1"/>
    </source>
</evidence>
<dbReference type="Pfam" id="PF07750">
    <property type="entry name" value="GcrA"/>
    <property type="match status" value="1"/>
</dbReference>
<protein>
    <submittedName>
        <fullName evidence="2">GcrA cell cycle regulator</fullName>
    </submittedName>
</protein>
<feature type="compositionally biased region" description="Pro residues" evidence="1">
    <location>
        <begin position="90"/>
        <end position="105"/>
    </location>
</feature>
<accession>A0A1I4E382</accession>
<evidence type="ECO:0000256" key="1">
    <source>
        <dbReference type="SAM" id="MobiDB-lite"/>
    </source>
</evidence>
<name>A0A1I4E382_9HYPH</name>
<dbReference type="InterPro" id="IPR011681">
    <property type="entry name" value="GcrA"/>
</dbReference>
<dbReference type="STRING" id="414703.SAMN04488125_10765"/>
<sequence>MRTVVRWPDAAKARVAQLWLAREMPACQIAAVISAEHGIAATKSAVIGIAHRAGLSYKGRLATSPIQPRRIGPPPKRVRKPRPRADAAPKPAPAPRPRPAPALPAPVPMSLRIPLVEIKDGSCRFIADDPKAAPATCCGHPTASGSPWCDGHRAVCTVPTGARASAWIPSFRTRRAA</sequence>
<proteinExistence type="predicted"/>
<reference evidence="3" key="1">
    <citation type="submission" date="2016-10" db="EMBL/GenBank/DDBJ databases">
        <authorList>
            <person name="Varghese N."/>
            <person name="Submissions S."/>
        </authorList>
    </citation>
    <scope>NUCLEOTIDE SEQUENCE [LARGE SCALE GENOMIC DNA]</scope>
    <source>
        <strain evidence="3">CGMCC 1.6474</strain>
    </source>
</reference>
<dbReference type="OrthoDB" id="8003894at2"/>
<evidence type="ECO:0000313" key="3">
    <source>
        <dbReference type="Proteomes" id="UP000198804"/>
    </source>
</evidence>
<gene>
    <name evidence="2" type="ORF">SAMN04488125_10765</name>
</gene>
<dbReference type="AlphaFoldDB" id="A0A1I4E382"/>
<dbReference type="EMBL" id="FOSV01000007">
    <property type="protein sequence ID" value="SFL00264.1"/>
    <property type="molecule type" value="Genomic_DNA"/>
</dbReference>
<dbReference type="Proteomes" id="UP000198804">
    <property type="component" value="Unassembled WGS sequence"/>
</dbReference>
<feature type="region of interest" description="Disordered" evidence="1">
    <location>
        <begin position="62"/>
        <end position="105"/>
    </location>
</feature>
<organism evidence="2 3">
    <name type="scientific">Methylorubrum salsuginis</name>
    <dbReference type="NCBI Taxonomy" id="414703"/>
    <lineage>
        <taxon>Bacteria</taxon>
        <taxon>Pseudomonadati</taxon>
        <taxon>Pseudomonadota</taxon>
        <taxon>Alphaproteobacteria</taxon>
        <taxon>Hyphomicrobiales</taxon>
        <taxon>Methylobacteriaceae</taxon>
        <taxon>Methylorubrum</taxon>
    </lineage>
</organism>
<keyword evidence="3" id="KW-1185">Reference proteome</keyword>
<dbReference type="RefSeq" id="WP_091945355.1">
    <property type="nucleotide sequence ID" value="NZ_FOSV01000007.1"/>
</dbReference>